<gene>
    <name evidence="8" type="ORF">JIG36_28570</name>
</gene>
<feature type="domain" description="ABC transmembrane type-2" evidence="7">
    <location>
        <begin position="24"/>
        <end position="260"/>
    </location>
</feature>
<keyword evidence="6" id="KW-0813">Transport</keyword>
<dbReference type="EMBL" id="JAENHP010000010">
    <property type="protein sequence ID" value="MBM2619515.1"/>
    <property type="molecule type" value="Genomic_DNA"/>
</dbReference>
<feature type="transmembrane region" description="Helical" evidence="6">
    <location>
        <begin position="168"/>
        <end position="188"/>
    </location>
</feature>
<dbReference type="Proteomes" id="UP000632138">
    <property type="component" value="Unassembled WGS sequence"/>
</dbReference>
<dbReference type="InterPro" id="IPR047817">
    <property type="entry name" value="ABC2_TM_bact-type"/>
</dbReference>
<dbReference type="PRINTS" id="PR00164">
    <property type="entry name" value="ABC2TRNSPORT"/>
</dbReference>
<evidence type="ECO:0000256" key="2">
    <source>
        <dbReference type="ARBA" id="ARBA00022692"/>
    </source>
</evidence>
<protein>
    <recommendedName>
        <fullName evidence="6">Transport permease protein</fullName>
    </recommendedName>
</protein>
<comment type="similarity">
    <text evidence="6">Belongs to the ABC-2 integral membrane protein family.</text>
</comment>
<evidence type="ECO:0000256" key="1">
    <source>
        <dbReference type="ARBA" id="ARBA00004141"/>
    </source>
</evidence>
<feature type="transmembrane region" description="Helical" evidence="6">
    <location>
        <begin position="58"/>
        <end position="80"/>
    </location>
</feature>
<dbReference type="PROSITE" id="PS51012">
    <property type="entry name" value="ABC_TM2"/>
    <property type="match status" value="1"/>
</dbReference>
<dbReference type="InterPro" id="IPR013525">
    <property type="entry name" value="ABC2_TM"/>
</dbReference>
<dbReference type="PANTHER" id="PTHR43229:SF2">
    <property type="entry name" value="NODULATION PROTEIN J"/>
    <property type="match status" value="1"/>
</dbReference>
<organism evidence="8 9">
    <name type="scientific">Paractinoplanes ovalisporus</name>
    <dbReference type="NCBI Taxonomy" id="2810368"/>
    <lineage>
        <taxon>Bacteria</taxon>
        <taxon>Bacillati</taxon>
        <taxon>Actinomycetota</taxon>
        <taxon>Actinomycetes</taxon>
        <taxon>Micromonosporales</taxon>
        <taxon>Micromonosporaceae</taxon>
        <taxon>Paractinoplanes</taxon>
    </lineage>
</organism>
<dbReference type="InterPro" id="IPR000412">
    <property type="entry name" value="ABC_2_transport"/>
</dbReference>
<proteinExistence type="inferred from homology"/>
<feature type="transmembrane region" description="Helical" evidence="6">
    <location>
        <begin position="26"/>
        <end position="46"/>
    </location>
</feature>
<comment type="caution">
    <text evidence="8">The sequence shown here is derived from an EMBL/GenBank/DDBJ whole genome shotgun (WGS) entry which is preliminary data.</text>
</comment>
<keyword evidence="3 6" id="KW-1133">Transmembrane helix</keyword>
<comment type="subcellular location">
    <subcellularLocation>
        <location evidence="6">Cell membrane</location>
        <topology evidence="6">Multi-pass membrane protein</topology>
    </subcellularLocation>
    <subcellularLocation>
        <location evidence="1">Membrane</location>
        <topology evidence="1">Multi-pass membrane protein</topology>
    </subcellularLocation>
</comment>
<dbReference type="InterPro" id="IPR051784">
    <property type="entry name" value="Nod_factor_ABC_transporter"/>
</dbReference>
<evidence type="ECO:0000256" key="4">
    <source>
        <dbReference type="ARBA" id="ARBA00023136"/>
    </source>
</evidence>
<feature type="transmembrane region" description="Helical" evidence="6">
    <location>
        <begin position="235"/>
        <end position="253"/>
    </location>
</feature>
<evidence type="ECO:0000256" key="3">
    <source>
        <dbReference type="ARBA" id="ARBA00022989"/>
    </source>
</evidence>
<evidence type="ECO:0000256" key="6">
    <source>
        <dbReference type="RuleBase" id="RU361157"/>
    </source>
</evidence>
<keyword evidence="2 6" id="KW-0812">Transmembrane</keyword>
<feature type="transmembrane region" description="Helical" evidence="6">
    <location>
        <begin position="101"/>
        <end position="127"/>
    </location>
</feature>
<keyword evidence="4 6" id="KW-0472">Membrane</keyword>
<evidence type="ECO:0000313" key="9">
    <source>
        <dbReference type="Proteomes" id="UP000632138"/>
    </source>
</evidence>
<keyword evidence="5" id="KW-0046">Antibiotic resistance</keyword>
<dbReference type="PANTHER" id="PTHR43229">
    <property type="entry name" value="NODULATION PROTEIN J"/>
    <property type="match status" value="1"/>
</dbReference>
<evidence type="ECO:0000256" key="5">
    <source>
        <dbReference type="ARBA" id="ARBA00023251"/>
    </source>
</evidence>
<name>A0ABS2AI46_9ACTN</name>
<dbReference type="RefSeq" id="WP_203379499.1">
    <property type="nucleotide sequence ID" value="NZ_JAENHP010000010.1"/>
</dbReference>
<keyword evidence="9" id="KW-1185">Reference proteome</keyword>
<reference evidence="8 9" key="1">
    <citation type="submission" date="2021-01" db="EMBL/GenBank/DDBJ databases">
        <title>Actinoplanes sp. nov. LDG1-06 isolated from lichen.</title>
        <authorList>
            <person name="Saeng-In P."/>
            <person name="Phongsopitanun W."/>
            <person name="Kanchanasin P."/>
            <person name="Yuki M."/>
            <person name="Kudo T."/>
            <person name="Ohkuma M."/>
            <person name="Tanasupawat S."/>
        </authorList>
    </citation>
    <scope>NUCLEOTIDE SEQUENCE [LARGE SCALE GENOMIC DNA]</scope>
    <source>
        <strain evidence="8 9">LDG1-06</strain>
    </source>
</reference>
<sequence length="265" mass="28638">MSYVLTDSAALFGRHLTHFKRLPQQLISVTLMPIMFVFLFGYLFGSSMVVPDGKYLDYIMAGILAQMMLANAINTGVGVADDLNNGLVDRFRSLPMTQFSVLLGRTAADLVLNIIALLFMVLVGLLMGWRPHGSALSTIGGVALLLLLGYTMTWLGCLIGLTLRHPQVINSVAMAVTMPLAFLSAGFFPINNLPGWVSAIASWNPVSAIVTGVRELWGNPVGYGDDPSWPLRHPVPVSLITLIVLLLIIVPLATRAYRSAAAKTT</sequence>
<evidence type="ECO:0000313" key="8">
    <source>
        <dbReference type="EMBL" id="MBM2619515.1"/>
    </source>
</evidence>
<evidence type="ECO:0000259" key="7">
    <source>
        <dbReference type="PROSITE" id="PS51012"/>
    </source>
</evidence>
<dbReference type="PIRSF" id="PIRSF006648">
    <property type="entry name" value="DrrB"/>
    <property type="match status" value="1"/>
</dbReference>
<accession>A0ABS2AI46</accession>
<keyword evidence="6" id="KW-1003">Cell membrane</keyword>
<dbReference type="Pfam" id="PF01061">
    <property type="entry name" value="ABC2_membrane"/>
    <property type="match status" value="1"/>
</dbReference>
<feature type="transmembrane region" description="Helical" evidence="6">
    <location>
        <begin position="139"/>
        <end position="161"/>
    </location>
</feature>